<evidence type="ECO:0000313" key="5">
    <source>
        <dbReference type="Proteomes" id="UP000320333"/>
    </source>
</evidence>
<organism evidence="4 5">
    <name type="scientific">Chytriomyces confervae</name>
    <dbReference type="NCBI Taxonomy" id="246404"/>
    <lineage>
        <taxon>Eukaryota</taxon>
        <taxon>Fungi</taxon>
        <taxon>Fungi incertae sedis</taxon>
        <taxon>Chytridiomycota</taxon>
        <taxon>Chytridiomycota incertae sedis</taxon>
        <taxon>Chytridiomycetes</taxon>
        <taxon>Chytridiales</taxon>
        <taxon>Chytriomycetaceae</taxon>
        <taxon>Chytriomyces</taxon>
    </lineage>
</organism>
<feature type="region of interest" description="Disordered" evidence="1">
    <location>
        <begin position="31"/>
        <end position="56"/>
    </location>
</feature>
<dbReference type="GO" id="GO:0043130">
    <property type="term" value="F:ubiquitin binding"/>
    <property type="evidence" value="ECO:0007669"/>
    <property type="project" value="InterPro"/>
</dbReference>
<dbReference type="InterPro" id="IPR003892">
    <property type="entry name" value="CUE"/>
</dbReference>
<feature type="chain" id="PRO_5021392431" description="CUE domain-containing protein" evidence="2">
    <location>
        <begin position="28"/>
        <end position="184"/>
    </location>
</feature>
<feature type="region of interest" description="Disordered" evidence="1">
    <location>
        <begin position="95"/>
        <end position="116"/>
    </location>
</feature>
<dbReference type="Gene3D" id="1.10.8.10">
    <property type="entry name" value="DNA helicase RuvA subunit, C-terminal domain"/>
    <property type="match status" value="1"/>
</dbReference>
<feature type="region of interest" description="Disordered" evidence="1">
    <location>
        <begin position="135"/>
        <end position="184"/>
    </location>
</feature>
<evidence type="ECO:0000256" key="2">
    <source>
        <dbReference type="SAM" id="SignalP"/>
    </source>
</evidence>
<dbReference type="Proteomes" id="UP000320333">
    <property type="component" value="Unassembled WGS sequence"/>
</dbReference>
<feature type="compositionally biased region" description="Basic and acidic residues" evidence="1">
    <location>
        <begin position="152"/>
        <end position="169"/>
    </location>
</feature>
<reference evidence="4 5" key="1">
    <citation type="journal article" date="2019" name="Sci. Rep.">
        <title>Comparative genomics of chytrid fungi reveal insights into the obligate biotrophic and pathogenic lifestyle of Synchytrium endobioticum.</title>
        <authorList>
            <person name="van de Vossenberg B.T.L.H."/>
            <person name="Warris S."/>
            <person name="Nguyen H.D.T."/>
            <person name="van Gent-Pelzer M.P.E."/>
            <person name="Joly D.L."/>
            <person name="van de Geest H.C."/>
            <person name="Bonants P.J.M."/>
            <person name="Smith D.S."/>
            <person name="Levesque C.A."/>
            <person name="van der Lee T.A.J."/>
        </authorList>
    </citation>
    <scope>NUCLEOTIDE SEQUENCE [LARGE SCALE GENOMIC DNA]</scope>
    <source>
        <strain evidence="4 5">CBS 675.73</strain>
    </source>
</reference>
<dbReference type="Pfam" id="PF02845">
    <property type="entry name" value="CUE"/>
    <property type="match status" value="1"/>
</dbReference>
<name>A0A507DP69_9FUNG</name>
<feature type="compositionally biased region" description="Low complexity" evidence="1">
    <location>
        <begin position="170"/>
        <end position="184"/>
    </location>
</feature>
<gene>
    <name evidence="4" type="ORF">CcCBS67573_g09828</name>
</gene>
<proteinExistence type="predicted"/>
<dbReference type="STRING" id="246404.A0A507DP69"/>
<dbReference type="AlphaFoldDB" id="A0A507DP69"/>
<sequence>MAKASTDPVTVVVSLLLLFFILRYLLASPQQSQTNNRQQNGAAATANTGRTGRRQVVPAERVDAVLQMFPNYPRNVIESDLARTGSVERTLDNILSGALPAPPPPPPTNSSSSVSEAPVAFSASPYLAAAISQESNVEPEKVWEQTPAGREANLRLRKEHMVRQARERAAAALAAKQSASTSSE</sequence>
<feature type="compositionally biased region" description="Low complexity" evidence="1">
    <location>
        <begin position="33"/>
        <end position="50"/>
    </location>
</feature>
<dbReference type="EMBL" id="QEAP01001014">
    <property type="protein sequence ID" value="TPX52668.1"/>
    <property type="molecule type" value="Genomic_DNA"/>
</dbReference>
<comment type="caution">
    <text evidence="4">The sequence shown here is derived from an EMBL/GenBank/DDBJ whole genome shotgun (WGS) entry which is preliminary data.</text>
</comment>
<dbReference type="OrthoDB" id="3824970at2759"/>
<feature type="domain" description="CUE" evidence="3">
    <location>
        <begin position="57"/>
        <end position="99"/>
    </location>
</feature>
<keyword evidence="2" id="KW-0732">Signal</keyword>
<feature type="signal peptide" evidence="2">
    <location>
        <begin position="1"/>
        <end position="27"/>
    </location>
</feature>
<keyword evidence="5" id="KW-1185">Reference proteome</keyword>
<evidence type="ECO:0000256" key="1">
    <source>
        <dbReference type="SAM" id="MobiDB-lite"/>
    </source>
</evidence>
<accession>A0A507DP69</accession>
<evidence type="ECO:0000259" key="3">
    <source>
        <dbReference type="PROSITE" id="PS51140"/>
    </source>
</evidence>
<evidence type="ECO:0000313" key="4">
    <source>
        <dbReference type="EMBL" id="TPX52668.1"/>
    </source>
</evidence>
<dbReference type="PROSITE" id="PS51140">
    <property type="entry name" value="CUE"/>
    <property type="match status" value="1"/>
</dbReference>
<protein>
    <recommendedName>
        <fullName evidence="3">CUE domain-containing protein</fullName>
    </recommendedName>
</protein>
<dbReference type="SMART" id="SM00546">
    <property type="entry name" value="CUE"/>
    <property type="match status" value="1"/>
</dbReference>